<proteinExistence type="predicted"/>
<accession>A0ABR2FW19</accession>
<feature type="compositionally biased region" description="Low complexity" evidence="1">
    <location>
        <begin position="50"/>
        <end position="65"/>
    </location>
</feature>
<feature type="region of interest" description="Disordered" evidence="1">
    <location>
        <begin position="1"/>
        <end position="87"/>
    </location>
</feature>
<organism evidence="2 3">
    <name type="scientific">Hibiscus sabdariffa</name>
    <name type="common">roselle</name>
    <dbReference type="NCBI Taxonomy" id="183260"/>
    <lineage>
        <taxon>Eukaryota</taxon>
        <taxon>Viridiplantae</taxon>
        <taxon>Streptophyta</taxon>
        <taxon>Embryophyta</taxon>
        <taxon>Tracheophyta</taxon>
        <taxon>Spermatophyta</taxon>
        <taxon>Magnoliopsida</taxon>
        <taxon>eudicotyledons</taxon>
        <taxon>Gunneridae</taxon>
        <taxon>Pentapetalae</taxon>
        <taxon>rosids</taxon>
        <taxon>malvids</taxon>
        <taxon>Malvales</taxon>
        <taxon>Malvaceae</taxon>
        <taxon>Malvoideae</taxon>
        <taxon>Hibiscus</taxon>
    </lineage>
</organism>
<dbReference type="EMBL" id="JBBPBM010000004">
    <property type="protein sequence ID" value="KAK8588446.1"/>
    <property type="molecule type" value="Genomic_DNA"/>
</dbReference>
<feature type="region of interest" description="Disordered" evidence="1">
    <location>
        <begin position="156"/>
        <end position="266"/>
    </location>
</feature>
<evidence type="ECO:0000256" key="1">
    <source>
        <dbReference type="SAM" id="MobiDB-lite"/>
    </source>
</evidence>
<gene>
    <name evidence="2" type="ORF">V6N12_022886</name>
</gene>
<name>A0ABR2FW19_9ROSI</name>
<comment type="caution">
    <text evidence="2">The sequence shown here is derived from an EMBL/GenBank/DDBJ whole genome shotgun (WGS) entry which is preliminary data.</text>
</comment>
<evidence type="ECO:0000313" key="2">
    <source>
        <dbReference type="EMBL" id="KAK8588446.1"/>
    </source>
</evidence>
<keyword evidence="3" id="KW-1185">Reference proteome</keyword>
<reference evidence="2 3" key="1">
    <citation type="journal article" date="2024" name="G3 (Bethesda)">
        <title>Genome assembly of Hibiscus sabdariffa L. provides insights into metabolisms of medicinal natural products.</title>
        <authorList>
            <person name="Kim T."/>
        </authorList>
    </citation>
    <scope>NUCLEOTIDE SEQUENCE [LARGE SCALE GENOMIC DNA]</scope>
    <source>
        <strain evidence="2">TK-2024</strain>
        <tissue evidence="2">Old leaves</tissue>
    </source>
</reference>
<feature type="compositionally biased region" description="Polar residues" evidence="1">
    <location>
        <begin position="228"/>
        <end position="244"/>
    </location>
</feature>
<feature type="compositionally biased region" description="Polar residues" evidence="1">
    <location>
        <begin position="25"/>
        <end position="43"/>
    </location>
</feature>
<protein>
    <submittedName>
        <fullName evidence="2">Uncharacterized protein</fullName>
    </submittedName>
</protein>
<feature type="compositionally biased region" description="Polar residues" evidence="1">
    <location>
        <begin position="156"/>
        <end position="166"/>
    </location>
</feature>
<evidence type="ECO:0000313" key="3">
    <source>
        <dbReference type="Proteomes" id="UP001472677"/>
    </source>
</evidence>
<dbReference type="Proteomes" id="UP001472677">
    <property type="component" value="Unassembled WGS sequence"/>
</dbReference>
<sequence length="266" mass="27589">MAGDSPRKSLNGGEGEGEGNDKEPSSSTSTQVPTGSNSCSTGASLIGGQASSSNLDSAAANENENQPPCSSLPALHPTEGLIQGEPSQQGRVPFSFLDSIIVNGEIVFLDPDTAAYFADINRPNPAPAPADATNEVLAMPEMAMVPGVGSNGIHGNTQAIDATNGQPMIVERNGSTESTDGNDEEEDSLARNIVIGDQQQASGDGTGHEYNLPPRQAESMDGNDERGTSSARNIANGDQQQASGDGTGRRYNLRPRQANGRVRNPE</sequence>